<dbReference type="GO" id="GO:0005737">
    <property type="term" value="C:cytoplasm"/>
    <property type="evidence" value="ECO:0007669"/>
    <property type="project" value="TreeGrafter"/>
</dbReference>
<dbReference type="PANTHER" id="PTHR30502">
    <property type="entry name" value="2-KETO-3-DEOXY-L-RHAMNONATE ALDOLASE"/>
    <property type="match status" value="1"/>
</dbReference>
<evidence type="ECO:0000256" key="2">
    <source>
        <dbReference type="ARBA" id="ARBA00023239"/>
    </source>
</evidence>
<name>U1GHD7_ENDPU</name>
<dbReference type="Proteomes" id="UP000019373">
    <property type="component" value="Unassembled WGS sequence"/>
</dbReference>
<keyword evidence="1" id="KW-0479">Metal-binding</keyword>
<evidence type="ECO:0000259" key="4">
    <source>
        <dbReference type="Pfam" id="PF03328"/>
    </source>
</evidence>
<proteinExistence type="predicted"/>
<dbReference type="EMBL" id="KE720666">
    <property type="protein sequence ID" value="ERF77097.1"/>
    <property type="molecule type" value="Genomic_DNA"/>
</dbReference>
<keyword evidence="2" id="KW-0456">Lyase</keyword>
<dbReference type="OrthoDB" id="1621678at2759"/>
<dbReference type="GO" id="GO:0046872">
    <property type="term" value="F:metal ion binding"/>
    <property type="evidence" value="ECO:0007669"/>
    <property type="project" value="UniProtKB-KW"/>
</dbReference>
<organism evidence="5 6">
    <name type="scientific">Endocarpon pusillum (strain Z07020 / HMAS-L-300199)</name>
    <name type="common">Lichen-forming fungus</name>
    <dbReference type="NCBI Taxonomy" id="1263415"/>
    <lineage>
        <taxon>Eukaryota</taxon>
        <taxon>Fungi</taxon>
        <taxon>Dikarya</taxon>
        <taxon>Ascomycota</taxon>
        <taxon>Pezizomycotina</taxon>
        <taxon>Eurotiomycetes</taxon>
        <taxon>Chaetothyriomycetidae</taxon>
        <taxon>Verrucariales</taxon>
        <taxon>Verrucariaceae</taxon>
        <taxon>Endocarpon</taxon>
    </lineage>
</organism>
<feature type="region of interest" description="Disordered" evidence="3">
    <location>
        <begin position="304"/>
        <end position="326"/>
    </location>
</feature>
<dbReference type="GO" id="GO:0016832">
    <property type="term" value="F:aldehyde-lyase activity"/>
    <property type="evidence" value="ECO:0007669"/>
    <property type="project" value="TreeGrafter"/>
</dbReference>
<dbReference type="AlphaFoldDB" id="U1GHD7"/>
<evidence type="ECO:0000256" key="1">
    <source>
        <dbReference type="ARBA" id="ARBA00022723"/>
    </source>
</evidence>
<reference evidence="6" key="1">
    <citation type="journal article" date="2014" name="BMC Genomics">
        <title>Genome characteristics reveal the impact of lichenization on lichen-forming fungus Endocarpon pusillum Hedwig (Verrucariales, Ascomycota).</title>
        <authorList>
            <person name="Wang Y.-Y."/>
            <person name="Liu B."/>
            <person name="Zhang X.-Y."/>
            <person name="Zhou Q.-M."/>
            <person name="Zhang T."/>
            <person name="Li H."/>
            <person name="Yu Y.-F."/>
            <person name="Zhang X.-L."/>
            <person name="Hao X.-Y."/>
            <person name="Wang M."/>
            <person name="Wang L."/>
            <person name="Wei J.-C."/>
        </authorList>
    </citation>
    <scope>NUCLEOTIDE SEQUENCE [LARGE SCALE GENOMIC DNA]</scope>
    <source>
        <strain evidence="6">Z07020 / HMAS-L-300199</strain>
    </source>
</reference>
<dbReference type="InterPro" id="IPR040442">
    <property type="entry name" value="Pyrv_kinase-like_dom_sf"/>
</dbReference>
<dbReference type="Gene3D" id="3.20.20.60">
    <property type="entry name" value="Phosphoenolpyruvate-binding domains"/>
    <property type="match status" value="1"/>
</dbReference>
<gene>
    <name evidence="5" type="ORF">EPUS_06315</name>
</gene>
<evidence type="ECO:0000313" key="6">
    <source>
        <dbReference type="Proteomes" id="UP000019373"/>
    </source>
</evidence>
<dbReference type="SUPFAM" id="SSF51621">
    <property type="entry name" value="Phosphoenolpyruvate/pyruvate domain"/>
    <property type="match status" value="1"/>
</dbReference>
<accession>U1GHD7</accession>
<dbReference type="InterPro" id="IPR050251">
    <property type="entry name" value="HpcH-HpaI_aldolase"/>
</dbReference>
<evidence type="ECO:0000256" key="3">
    <source>
        <dbReference type="SAM" id="MobiDB-lite"/>
    </source>
</evidence>
<dbReference type="InterPro" id="IPR005000">
    <property type="entry name" value="Aldolase/citrate-lyase_domain"/>
</dbReference>
<dbReference type="Pfam" id="PF03328">
    <property type="entry name" value="HpcH_HpaI"/>
    <property type="match status" value="1"/>
</dbReference>
<sequence length="326" mass="35365">MQAIPPKGRGMLDYQAPSLFQPHRARQAIRDAHEGKIGPLVGIYLGLSSIPVARHVASFGFDAAWVDWEHSSCNVETMTTMVHELMFMSGGRTIPFVRIPGHDHAAVGYALDAGASIVVPQVETVEQAKHVVSAAKFGTKYGGTRSAPPFRLIPGLTDGLVDPSLSLHENLNHQAAIIIQVETLEGIRNLDAILTECPQIDAVWLGTLDARVSMNLPGNMGFGGQEQEWQDAVALYEATMQKHNKPKSGFALGPPELRKQMAKGKSFVISSGDVVAYMGFSQEIAEARELFERNQPQVAKEVEMTNGEAKKEARENGTAVTVDVKA</sequence>
<dbReference type="HOGENOM" id="CLU_059964_2_0_1"/>
<dbReference type="PANTHER" id="PTHR30502:SF8">
    <property type="entry name" value="SYNTHASE, PUTATIVE-RELATED"/>
    <property type="match status" value="1"/>
</dbReference>
<evidence type="ECO:0000313" key="5">
    <source>
        <dbReference type="EMBL" id="ERF77097.1"/>
    </source>
</evidence>
<dbReference type="RefSeq" id="XP_007785607.1">
    <property type="nucleotide sequence ID" value="XM_007787417.1"/>
</dbReference>
<keyword evidence="6" id="KW-1185">Reference proteome</keyword>
<feature type="domain" description="HpcH/HpaI aldolase/citrate lyase" evidence="4">
    <location>
        <begin position="42"/>
        <end position="221"/>
    </location>
</feature>
<dbReference type="GeneID" id="19241258"/>
<dbReference type="InterPro" id="IPR015813">
    <property type="entry name" value="Pyrv/PenolPyrv_kinase-like_dom"/>
</dbReference>
<dbReference type="eggNOG" id="ENOG502SJMS">
    <property type="taxonomic scope" value="Eukaryota"/>
</dbReference>
<protein>
    <recommendedName>
        <fullName evidence="4">HpcH/HpaI aldolase/citrate lyase domain-containing protein</fullName>
    </recommendedName>
</protein>
<feature type="compositionally biased region" description="Basic and acidic residues" evidence="3">
    <location>
        <begin position="304"/>
        <end position="315"/>
    </location>
</feature>
<dbReference type="OMA" id="TRFLAPM"/>